<evidence type="ECO:0000313" key="3">
    <source>
        <dbReference type="Proteomes" id="UP000287651"/>
    </source>
</evidence>
<proteinExistence type="predicted"/>
<accession>A0A426X028</accession>
<reference evidence="2 3" key="1">
    <citation type="journal article" date="2014" name="Agronomy (Basel)">
        <title>A Draft Genome Sequence for Ensete ventricosum, the Drought-Tolerant Tree Against Hunger.</title>
        <authorList>
            <person name="Harrison J."/>
            <person name="Moore K.A."/>
            <person name="Paszkiewicz K."/>
            <person name="Jones T."/>
            <person name="Grant M."/>
            <person name="Ambacheew D."/>
            <person name="Muzemil S."/>
            <person name="Studholme D.J."/>
        </authorList>
    </citation>
    <scope>NUCLEOTIDE SEQUENCE [LARGE SCALE GENOMIC DNA]</scope>
</reference>
<gene>
    <name evidence="2" type="ORF">B296_00049356</name>
</gene>
<dbReference type="EMBL" id="AMZH03030577">
    <property type="protein sequence ID" value="RRT32828.1"/>
    <property type="molecule type" value="Genomic_DNA"/>
</dbReference>
<dbReference type="Proteomes" id="UP000287651">
    <property type="component" value="Unassembled WGS sequence"/>
</dbReference>
<organism evidence="2 3">
    <name type="scientific">Ensete ventricosum</name>
    <name type="common">Abyssinian banana</name>
    <name type="synonym">Musa ensete</name>
    <dbReference type="NCBI Taxonomy" id="4639"/>
    <lineage>
        <taxon>Eukaryota</taxon>
        <taxon>Viridiplantae</taxon>
        <taxon>Streptophyta</taxon>
        <taxon>Embryophyta</taxon>
        <taxon>Tracheophyta</taxon>
        <taxon>Spermatophyta</taxon>
        <taxon>Magnoliopsida</taxon>
        <taxon>Liliopsida</taxon>
        <taxon>Zingiberales</taxon>
        <taxon>Musaceae</taxon>
        <taxon>Ensete</taxon>
    </lineage>
</organism>
<feature type="region of interest" description="Disordered" evidence="1">
    <location>
        <begin position="35"/>
        <end position="56"/>
    </location>
</feature>
<evidence type="ECO:0000313" key="2">
    <source>
        <dbReference type="EMBL" id="RRT32828.1"/>
    </source>
</evidence>
<feature type="compositionally biased region" description="Basic and acidic residues" evidence="1">
    <location>
        <begin position="72"/>
        <end position="93"/>
    </location>
</feature>
<protein>
    <submittedName>
        <fullName evidence="2">Uncharacterized protein</fullName>
    </submittedName>
</protein>
<name>A0A426X028_ENSVE</name>
<dbReference type="AlphaFoldDB" id="A0A426X028"/>
<comment type="caution">
    <text evidence="2">The sequence shown here is derived from an EMBL/GenBank/DDBJ whole genome shotgun (WGS) entry which is preliminary data.</text>
</comment>
<sequence length="140" mass="15442">MKSCYDFDSVVRGAPSNNKGWKTYFLFCRDSEHESHARAVSGSPSPYCVPDASAADRSPIDLDVQEIPIEGATRRTPKEVSREITKAHDKRPTEAPSRGGRKKRKVLGCKSQHDGEKSKAQSSKGKEPIVMVKEPTTPQS</sequence>
<feature type="region of interest" description="Disordered" evidence="1">
    <location>
        <begin position="70"/>
        <end position="140"/>
    </location>
</feature>
<evidence type="ECO:0000256" key="1">
    <source>
        <dbReference type="SAM" id="MobiDB-lite"/>
    </source>
</evidence>
<feature type="compositionally biased region" description="Basic and acidic residues" evidence="1">
    <location>
        <begin position="111"/>
        <end position="127"/>
    </location>
</feature>